<dbReference type="Pfam" id="PF01661">
    <property type="entry name" value="Macro"/>
    <property type="match status" value="1"/>
</dbReference>
<dbReference type="eggNOG" id="KOG2633">
    <property type="taxonomic scope" value="Eukaryota"/>
</dbReference>
<proteinExistence type="predicted"/>
<dbReference type="PROSITE" id="PS51154">
    <property type="entry name" value="MACRO"/>
    <property type="match status" value="1"/>
</dbReference>
<feature type="domain" description="Macro" evidence="1">
    <location>
        <begin position="3"/>
        <end position="178"/>
    </location>
</feature>
<protein>
    <recommendedName>
        <fullName evidence="1">Macro domain-containing protein</fullName>
    </recommendedName>
</protein>
<dbReference type="PANTHER" id="PTHR11106">
    <property type="entry name" value="GANGLIOSIDE INDUCED DIFFERENTIATION ASSOCIATED PROTEIN 2-RELATED"/>
    <property type="match status" value="1"/>
</dbReference>
<dbReference type="EMBL" id="GG666548">
    <property type="protein sequence ID" value="EEN56909.1"/>
    <property type="molecule type" value="Genomic_DNA"/>
</dbReference>
<evidence type="ECO:0000259" key="1">
    <source>
        <dbReference type="PROSITE" id="PS51154"/>
    </source>
</evidence>
<dbReference type="PANTHER" id="PTHR11106:SF111">
    <property type="entry name" value="MACRO DOMAIN-CONTAINING PROTEIN"/>
    <property type="match status" value="1"/>
</dbReference>
<feature type="non-terminal residue" evidence="2">
    <location>
        <position position="178"/>
    </location>
</feature>
<dbReference type="InterPro" id="IPR002589">
    <property type="entry name" value="Macro_dom"/>
</dbReference>
<sequence>MPGRVLFQEKTTGVQIDIIKGDITSQKVDTIVNAANSSLSLAVGVSGAISRAGGRAIQTECDNIIKHGSLRTTDCVWTTPGRLSCTYIIHAVGPNFVPGCESRCKQELYDTCQKVLNIAASRLNAKSIAMPAISSGASGMPRRLCAEAMCSAIMDFVENGQGIGSSLLDIRIVDYDRE</sequence>
<dbReference type="SMART" id="SM00506">
    <property type="entry name" value="A1pp"/>
    <property type="match status" value="1"/>
</dbReference>
<evidence type="ECO:0000313" key="2">
    <source>
        <dbReference type="EMBL" id="EEN56909.1"/>
    </source>
</evidence>
<reference evidence="2" key="1">
    <citation type="journal article" date="2008" name="Nature">
        <title>The amphioxus genome and the evolution of the chordate karyotype.</title>
        <authorList>
            <consortium name="US DOE Joint Genome Institute (JGI-PGF)"/>
            <person name="Putnam N.H."/>
            <person name="Butts T."/>
            <person name="Ferrier D.E.K."/>
            <person name="Furlong R.F."/>
            <person name="Hellsten U."/>
            <person name="Kawashima T."/>
            <person name="Robinson-Rechavi M."/>
            <person name="Shoguchi E."/>
            <person name="Terry A."/>
            <person name="Yu J.-K."/>
            <person name="Benito-Gutierrez E.L."/>
            <person name="Dubchak I."/>
            <person name="Garcia-Fernandez J."/>
            <person name="Gibson-Brown J.J."/>
            <person name="Grigoriev I.V."/>
            <person name="Horton A.C."/>
            <person name="de Jong P.J."/>
            <person name="Jurka J."/>
            <person name="Kapitonov V.V."/>
            <person name="Kohara Y."/>
            <person name="Kuroki Y."/>
            <person name="Lindquist E."/>
            <person name="Lucas S."/>
            <person name="Osoegawa K."/>
            <person name="Pennacchio L.A."/>
            <person name="Salamov A.A."/>
            <person name="Satou Y."/>
            <person name="Sauka-Spengler T."/>
            <person name="Schmutz J."/>
            <person name="Shin-I T."/>
            <person name="Toyoda A."/>
            <person name="Bronner-Fraser M."/>
            <person name="Fujiyama A."/>
            <person name="Holland L.Z."/>
            <person name="Holland P.W.H."/>
            <person name="Satoh N."/>
            <person name="Rokhsar D.S."/>
        </authorList>
    </citation>
    <scope>NUCLEOTIDE SEQUENCE [LARGE SCALE GENOMIC DNA]</scope>
    <source>
        <strain evidence="2">S238N-H82</strain>
        <tissue evidence="2">Testes</tissue>
    </source>
</reference>
<dbReference type="InParanoid" id="C3YS04"/>
<dbReference type="InterPro" id="IPR043472">
    <property type="entry name" value="Macro_dom-like"/>
</dbReference>
<organism>
    <name type="scientific">Branchiostoma floridae</name>
    <name type="common">Florida lancelet</name>
    <name type="synonym">Amphioxus</name>
    <dbReference type="NCBI Taxonomy" id="7739"/>
    <lineage>
        <taxon>Eukaryota</taxon>
        <taxon>Metazoa</taxon>
        <taxon>Chordata</taxon>
        <taxon>Cephalochordata</taxon>
        <taxon>Leptocardii</taxon>
        <taxon>Amphioxiformes</taxon>
        <taxon>Branchiostomatidae</taxon>
        <taxon>Branchiostoma</taxon>
    </lineage>
</organism>
<name>C3YS04_BRAFL</name>
<dbReference type="AlphaFoldDB" id="C3YS04"/>
<accession>C3YS04</accession>
<dbReference type="SUPFAM" id="SSF52949">
    <property type="entry name" value="Macro domain-like"/>
    <property type="match status" value="1"/>
</dbReference>
<dbReference type="CDD" id="cd02907">
    <property type="entry name" value="Macro_Af1521_BAL-like"/>
    <property type="match status" value="1"/>
</dbReference>
<gene>
    <name evidence="2" type="ORF">BRAFLDRAFT_263712</name>
</gene>
<dbReference type="Gene3D" id="3.40.220.10">
    <property type="entry name" value="Leucine Aminopeptidase, subunit E, domain 1"/>
    <property type="match status" value="1"/>
</dbReference>